<dbReference type="Proteomes" id="UP000437562">
    <property type="component" value="Unassembled WGS sequence"/>
</dbReference>
<organism evidence="1 2">
    <name type="scientific">Bacillus mycoides</name>
    <dbReference type="NCBI Taxonomy" id="1405"/>
    <lineage>
        <taxon>Bacteria</taxon>
        <taxon>Bacillati</taxon>
        <taxon>Bacillota</taxon>
        <taxon>Bacilli</taxon>
        <taxon>Bacillales</taxon>
        <taxon>Bacillaceae</taxon>
        <taxon>Bacillus</taxon>
        <taxon>Bacillus cereus group</taxon>
    </lineage>
</organism>
<dbReference type="EMBL" id="CABWMC010000004">
    <property type="protein sequence ID" value="VXB79998.1"/>
    <property type="molecule type" value="Genomic_DNA"/>
</dbReference>
<evidence type="ECO:0000313" key="2">
    <source>
        <dbReference type="Proteomes" id="UP000437562"/>
    </source>
</evidence>
<proteinExistence type="predicted"/>
<name>A0A653TF99_BACMY</name>
<accession>A0A653TF99</accession>
<evidence type="ECO:0000313" key="1">
    <source>
        <dbReference type="EMBL" id="VXB79998.1"/>
    </source>
</evidence>
<dbReference type="AlphaFoldDB" id="A0A653TF99"/>
<protein>
    <submittedName>
        <fullName evidence="1">Uncharacterized protein</fullName>
    </submittedName>
</protein>
<gene>
    <name evidence="1" type="ORF">BACI71_120422</name>
</gene>
<reference evidence="1 2" key="1">
    <citation type="submission" date="2019-10" db="EMBL/GenBank/DDBJ databases">
        <authorList>
            <person name="Karimi E."/>
        </authorList>
    </citation>
    <scope>NUCLEOTIDE SEQUENCE [LARGE SCALE GENOMIC DNA]</scope>
    <source>
        <strain evidence="1">Bacillus sp. 71</strain>
    </source>
</reference>
<sequence>MFRSVFIMYGKILWALGNRVSYMWIRRIFLRKNIREMRLSYAHISFVLF</sequence>